<evidence type="ECO:0000259" key="7">
    <source>
        <dbReference type="PROSITE" id="PS51999"/>
    </source>
</evidence>
<evidence type="ECO:0000256" key="3">
    <source>
        <dbReference type="ARBA" id="ARBA00022833"/>
    </source>
</evidence>
<dbReference type="Pfam" id="PF06839">
    <property type="entry name" value="Zn_ribbon_GRF"/>
    <property type="match status" value="1"/>
</dbReference>
<dbReference type="InterPro" id="IPR010666">
    <property type="entry name" value="Znf_GRF"/>
</dbReference>
<sequence>MESSSTSICRSHRNGGGLEILGRLCHCGSIVRMFTSRTQQNPGRRFLRCPGRCGERCDFFEWVDQFGCDRAAMMIPGVMVHLNQLEGQNRLLETEITRLREENSHLLESFVHLQAANKALLYKFKLVLVCAIVCLTALVWYMWNLQIHVFMVLYVLIFVVQDCFDCYIYISDTFVMMLCI</sequence>
<evidence type="ECO:0000313" key="9">
    <source>
        <dbReference type="Proteomes" id="UP001634393"/>
    </source>
</evidence>
<dbReference type="EMBL" id="JBJXBP010000007">
    <property type="protein sequence ID" value="KAL3820253.1"/>
    <property type="molecule type" value="Genomic_DNA"/>
</dbReference>
<feature type="transmembrane region" description="Helical" evidence="6">
    <location>
        <begin position="149"/>
        <end position="170"/>
    </location>
</feature>
<keyword evidence="2 4" id="KW-0863">Zinc-finger</keyword>
<keyword evidence="9" id="KW-1185">Reference proteome</keyword>
<keyword evidence="5" id="KW-0175">Coiled coil</keyword>
<dbReference type="AlphaFoldDB" id="A0ABD3S6Z9"/>
<dbReference type="GO" id="GO:0008270">
    <property type="term" value="F:zinc ion binding"/>
    <property type="evidence" value="ECO:0007669"/>
    <property type="project" value="UniProtKB-KW"/>
</dbReference>
<evidence type="ECO:0000256" key="6">
    <source>
        <dbReference type="SAM" id="Phobius"/>
    </source>
</evidence>
<organism evidence="8 9">
    <name type="scientific">Penstemon smallii</name>
    <dbReference type="NCBI Taxonomy" id="265156"/>
    <lineage>
        <taxon>Eukaryota</taxon>
        <taxon>Viridiplantae</taxon>
        <taxon>Streptophyta</taxon>
        <taxon>Embryophyta</taxon>
        <taxon>Tracheophyta</taxon>
        <taxon>Spermatophyta</taxon>
        <taxon>Magnoliopsida</taxon>
        <taxon>eudicotyledons</taxon>
        <taxon>Gunneridae</taxon>
        <taxon>Pentapetalae</taxon>
        <taxon>asterids</taxon>
        <taxon>lamiids</taxon>
        <taxon>Lamiales</taxon>
        <taxon>Plantaginaceae</taxon>
        <taxon>Cheloneae</taxon>
        <taxon>Penstemon</taxon>
    </lineage>
</organism>
<evidence type="ECO:0000256" key="1">
    <source>
        <dbReference type="ARBA" id="ARBA00022723"/>
    </source>
</evidence>
<comment type="caution">
    <text evidence="8">The sequence shown here is derived from an EMBL/GenBank/DDBJ whole genome shotgun (WGS) entry which is preliminary data.</text>
</comment>
<keyword evidence="6" id="KW-0812">Transmembrane</keyword>
<feature type="transmembrane region" description="Helical" evidence="6">
    <location>
        <begin position="126"/>
        <end position="143"/>
    </location>
</feature>
<feature type="domain" description="GRF-type" evidence="7">
    <location>
        <begin position="25"/>
        <end position="66"/>
    </location>
</feature>
<evidence type="ECO:0000256" key="4">
    <source>
        <dbReference type="PROSITE-ProRule" id="PRU01343"/>
    </source>
</evidence>
<keyword evidence="3" id="KW-0862">Zinc</keyword>
<keyword evidence="6" id="KW-1133">Transmembrane helix</keyword>
<keyword evidence="6" id="KW-0472">Membrane</keyword>
<dbReference type="Proteomes" id="UP001634393">
    <property type="component" value="Unassembled WGS sequence"/>
</dbReference>
<dbReference type="PANTHER" id="PTHR33248">
    <property type="entry name" value="ZINC ION-BINDING PROTEIN"/>
    <property type="match status" value="1"/>
</dbReference>
<proteinExistence type="predicted"/>
<dbReference type="PROSITE" id="PS51999">
    <property type="entry name" value="ZF_GRF"/>
    <property type="match status" value="1"/>
</dbReference>
<protein>
    <recommendedName>
        <fullName evidence="7">GRF-type domain-containing protein</fullName>
    </recommendedName>
</protein>
<evidence type="ECO:0000256" key="5">
    <source>
        <dbReference type="SAM" id="Coils"/>
    </source>
</evidence>
<name>A0ABD3S6Z9_9LAMI</name>
<evidence type="ECO:0000256" key="2">
    <source>
        <dbReference type="ARBA" id="ARBA00022771"/>
    </source>
</evidence>
<keyword evidence="1" id="KW-0479">Metal-binding</keyword>
<reference evidence="8 9" key="1">
    <citation type="submission" date="2024-12" db="EMBL/GenBank/DDBJ databases">
        <title>The unique morphological basis and parallel evolutionary history of personate flowers in Penstemon.</title>
        <authorList>
            <person name="Depatie T.H."/>
            <person name="Wessinger C.A."/>
        </authorList>
    </citation>
    <scope>NUCLEOTIDE SEQUENCE [LARGE SCALE GENOMIC DNA]</scope>
    <source>
        <strain evidence="8">WTNN_2</strain>
        <tissue evidence="8">Leaf</tissue>
    </source>
</reference>
<accession>A0ABD3S6Z9</accession>
<gene>
    <name evidence="8" type="ORF">ACJIZ3_006158</name>
</gene>
<evidence type="ECO:0000313" key="8">
    <source>
        <dbReference type="EMBL" id="KAL3820253.1"/>
    </source>
</evidence>
<feature type="coiled-coil region" evidence="5">
    <location>
        <begin position="82"/>
        <end position="109"/>
    </location>
</feature>